<accession>A0ABV8SJT0</accession>
<evidence type="ECO:0000256" key="1">
    <source>
        <dbReference type="ARBA" id="ARBA00001947"/>
    </source>
</evidence>
<dbReference type="SUPFAM" id="SSF50129">
    <property type="entry name" value="GroES-like"/>
    <property type="match status" value="1"/>
</dbReference>
<dbReference type="PANTHER" id="PTHR43350">
    <property type="entry name" value="NAD-DEPENDENT ALCOHOL DEHYDROGENASE"/>
    <property type="match status" value="1"/>
</dbReference>
<keyword evidence="4" id="KW-0862">Zinc</keyword>
<dbReference type="InterPro" id="IPR013149">
    <property type="entry name" value="ADH-like_C"/>
</dbReference>
<proteinExistence type="inferred from homology"/>
<dbReference type="SUPFAM" id="SSF51735">
    <property type="entry name" value="NAD(P)-binding Rossmann-fold domains"/>
    <property type="match status" value="1"/>
</dbReference>
<dbReference type="Pfam" id="PF00107">
    <property type="entry name" value="ADH_zinc_N"/>
    <property type="match status" value="1"/>
</dbReference>
<dbReference type="RefSeq" id="WP_378127839.1">
    <property type="nucleotide sequence ID" value="NZ_JBHSED010000068.1"/>
</dbReference>
<keyword evidence="3" id="KW-0479">Metal-binding</keyword>
<gene>
    <name evidence="7" type="ORF">ACFO1S_26000</name>
</gene>
<evidence type="ECO:0000256" key="2">
    <source>
        <dbReference type="ARBA" id="ARBA00008072"/>
    </source>
</evidence>
<evidence type="ECO:0000256" key="5">
    <source>
        <dbReference type="ARBA" id="ARBA00023002"/>
    </source>
</evidence>
<sequence length="336" mass="36479">MDNRKITFTAPWQVELSEEKLADDGPLGRNEVLLKKHYTLISPGTELACLSGNESWFAMPGTPGYSAVSEIVRKGPDVEGFELGDFVFHYGNHSALERTSVEGVFLKVPEGISLPWVPFARMATVAFTAIRVSNIELGDSVAVTGLGLIGNMASQLAGLQGAKVIGVDLSGKRREIAMLCGVNHVLDGTGDHLANEVMGLTSGDGVSALIEATGVPQVAINGLPWIGKFGELILLGSPRGALDANVTEVLNYSHLFDRGCITFKGAHEWRYPVMPTPFNKHSLTRNSQVVFELMGQRRLNIEPLISHVLSPEDAPSAYEGLRFNKDNYQGILFKWC</sequence>
<comment type="similarity">
    <text evidence="2">Belongs to the zinc-containing alcohol dehydrogenase family.</text>
</comment>
<evidence type="ECO:0000313" key="8">
    <source>
        <dbReference type="Proteomes" id="UP001595755"/>
    </source>
</evidence>
<keyword evidence="5" id="KW-0560">Oxidoreductase</keyword>
<organism evidence="7 8">
    <name type="scientific">Cohnella boryungensis</name>
    <dbReference type="NCBI Taxonomy" id="768479"/>
    <lineage>
        <taxon>Bacteria</taxon>
        <taxon>Bacillati</taxon>
        <taxon>Bacillota</taxon>
        <taxon>Bacilli</taxon>
        <taxon>Bacillales</taxon>
        <taxon>Paenibacillaceae</taxon>
        <taxon>Cohnella</taxon>
    </lineage>
</organism>
<evidence type="ECO:0000313" key="7">
    <source>
        <dbReference type="EMBL" id="MFC4306878.1"/>
    </source>
</evidence>
<name>A0ABV8SJT0_9BACL</name>
<reference evidence="8" key="1">
    <citation type="journal article" date="2019" name="Int. J. Syst. Evol. Microbiol.">
        <title>The Global Catalogue of Microorganisms (GCM) 10K type strain sequencing project: providing services to taxonomists for standard genome sequencing and annotation.</title>
        <authorList>
            <consortium name="The Broad Institute Genomics Platform"/>
            <consortium name="The Broad Institute Genome Sequencing Center for Infectious Disease"/>
            <person name="Wu L."/>
            <person name="Ma J."/>
        </authorList>
    </citation>
    <scope>NUCLEOTIDE SEQUENCE [LARGE SCALE GENOMIC DNA]</scope>
    <source>
        <strain evidence="8">CGMCC 4.1641</strain>
    </source>
</reference>
<dbReference type="InterPro" id="IPR011032">
    <property type="entry name" value="GroES-like_sf"/>
</dbReference>
<dbReference type="Gene3D" id="3.40.50.720">
    <property type="entry name" value="NAD(P)-binding Rossmann-like Domain"/>
    <property type="match status" value="1"/>
</dbReference>
<keyword evidence="8" id="KW-1185">Reference proteome</keyword>
<comment type="caution">
    <text evidence="7">The sequence shown here is derived from an EMBL/GenBank/DDBJ whole genome shotgun (WGS) entry which is preliminary data.</text>
</comment>
<dbReference type="Gene3D" id="3.90.180.10">
    <property type="entry name" value="Medium-chain alcohol dehydrogenases, catalytic domain"/>
    <property type="match status" value="2"/>
</dbReference>
<protein>
    <submittedName>
        <fullName evidence="7">Zinc-binding alcohol dehydrogenase</fullName>
    </submittedName>
</protein>
<dbReference type="InterPro" id="IPR036291">
    <property type="entry name" value="NAD(P)-bd_dom_sf"/>
</dbReference>
<comment type="cofactor">
    <cofactor evidence="1">
        <name>Zn(2+)</name>
        <dbReference type="ChEBI" id="CHEBI:29105"/>
    </cofactor>
</comment>
<dbReference type="EMBL" id="JBHSED010000068">
    <property type="protein sequence ID" value="MFC4306878.1"/>
    <property type="molecule type" value="Genomic_DNA"/>
</dbReference>
<evidence type="ECO:0000256" key="4">
    <source>
        <dbReference type="ARBA" id="ARBA00022833"/>
    </source>
</evidence>
<evidence type="ECO:0000256" key="3">
    <source>
        <dbReference type="ARBA" id="ARBA00022723"/>
    </source>
</evidence>
<dbReference type="CDD" id="cd08255">
    <property type="entry name" value="2-desacetyl-2-hydroxyethyl_bacteriochlorophyllide_like"/>
    <property type="match status" value="1"/>
</dbReference>
<dbReference type="Proteomes" id="UP001595755">
    <property type="component" value="Unassembled WGS sequence"/>
</dbReference>
<feature type="domain" description="Alcohol dehydrogenase-like C-terminal" evidence="6">
    <location>
        <begin position="149"/>
        <end position="270"/>
    </location>
</feature>
<dbReference type="PANTHER" id="PTHR43350:SF19">
    <property type="entry name" value="D-GULOSIDE 3-DEHYDROGENASE"/>
    <property type="match status" value="1"/>
</dbReference>
<evidence type="ECO:0000259" key="6">
    <source>
        <dbReference type="Pfam" id="PF00107"/>
    </source>
</evidence>